<proteinExistence type="evidence at transcript level"/>
<evidence type="ECO:0000256" key="1">
    <source>
        <dbReference type="SAM" id="Phobius"/>
    </source>
</evidence>
<organism evidence="2">
    <name type="scientific">Tabanus bromius</name>
    <name type="common">Band-eyed brown horse fly</name>
    <dbReference type="NCBI Taxonomy" id="304241"/>
    <lineage>
        <taxon>Eukaryota</taxon>
        <taxon>Metazoa</taxon>
        <taxon>Ecdysozoa</taxon>
        <taxon>Arthropoda</taxon>
        <taxon>Hexapoda</taxon>
        <taxon>Insecta</taxon>
        <taxon>Pterygota</taxon>
        <taxon>Neoptera</taxon>
        <taxon>Endopterygota</taxon>
        <taxon>Diptera</taxon>
        <taxon>Brachycera</taxon>
        <taxon>Tabanomorpha</taxon>
        <taxon>Tabanoidea</taxon>
        <taxon>Tabanidae</taxon>
        <taxon>Tabanus</taxon>
    </lineage>
</organism>
<dbReference type="EMBL" id="GDAI01001275">
    <property type="protein sequence ID" value="JAI16328.1"/>
    <property type="molecule type" value="mRNA"/>
</dbReference>
<dbReference type="PANTHER" id="PTHR14256">
    <property type="entry name" value="NADH-UBIQUINONE OXIDOREDUCTASE MLRQ SUBUNIT"/>
    <property type="match status" value="1"/>
</dbReference>
<dbReference type="InterPro" id="IPR010530">
    <property type="entry name" value="B12D"/>
</dbReference>
<keyword evidence="1" id="KW-0812">Transmembrane</keyword>
<name>A0A0K8TQA5_TABBR</name>
<keyword evidence="1" id="KW-1133">Transmembrane helix</keyword>
<sequence length="81" mass="9422">MQGLGFKSLKKHPALIPLYVCTGLGMCAATFYTLRLATRNPDVSWNRTTNPEPWEEYKNKQYKFYSPIRDYSKIESPAPKY</sequence>
<evidence type="ECO:0000313" key="2">
    <source>
        <dbReference type="EMBL" id="JAI16328.1"/>
    </source>
</evidence>
<keyword evidence="1" id="KW-0472">Membrane</keyword>
<dbReference type="PANTHER" id="PTHR14256:SF1">
    <property type="entry name" value="GEO09626P1"/>
    <property type="match status" value="1"/>
</dbReference>
<accession>A0A0K8TQA5</accession>
<dbReference type="Pfam" id="PF06522">
    <property type="entry name" value="B12D"/>
    <property type="match status" value="1"/>
</dbReference>
<reference evidence="2" key="1">
    <citation type="journal article" date="2015" name="Insect Biochem. Mol. Biol.">
        <title>An insight into the sialome of the horse fly, Tabanus bromius.</title>
        <authorList>
            <person name="Ribeiro J.M."/>
            <person name="Kazimirova M."/>
            <person name="Takac P."/>
            <person name="Andersen J.F."/>
            <person name="Francischetti I.M."/>
        </authorList>
    </citation>
    <scope>NUCLEOTIDE SEQUENCE</scope>
</reference>
<feature type="transmembrane region" description="Helical" evidence="1">
    <location>
        <begin position="14"/>
        <end position="34"/>
    </location>
</feature>
<protein>
    <submittedName>
        <fullName evidence="2">Putative conserved plasma membrane protein</fullName>
    </submittedName>
</protein>
<dbReference type="AlphaFoldDB" id="A0A0K8TQA5"/>